<comment type="caution">
    <text evidence="3">The sequence shown here is derived from an EMBL/GenBank/DDBJ whole genome shotgun (WGS) entry which is preliminary data.</text>
</comment>
<proteinExistence type="predicted"/>
<name>A0A3M7S358_BRAPC</name>
<dbReference type="Pfam" id="PF21002">
    <property type="entry name" value="TMEM106_N"/>
    <property type="match status" value="1"/>
</dbReference>
<evidence type="ECO:0000313" key="4">
    <source>
        <dbReference type="Proteomes" id="UP000276133"/>
    </source>
</evidence>
<dbReference type="PANTHER" id="PTHR28556">
    <property type="entry name" value="TRANSMEMBRANE PROTEIN 106B"/>
    <property type="match status" value="1"/>
</dbReference>
<keyword evidence="1" id="KW-0472">Membrane</keyword>
<evidence type="ECO:0000313" key="3">
    <source>
        <dbReference type="EMBL" id="RNA30055.1"/>
    </source>
</evidence>
<reference evidence="3 4" key="1">
    <citation type="journal article" date="2018" name="Sci. Rep.">
        <title>Genomic signatures of local adaptation to the degree of environmental predictability in rotifers.</title>
        <authorList>
            <person name="Franch-Gras L."/>
            <person name="Hahn C."/>
            <person name="Garcia-Roger E.M."/>
            <person name="Carmona M.J."/>
            <person name="Serra M."/>
            <person name="Gomez A."/>
        </authorList>
    </citation>
    <scope>NUCLEOTIDE SEQUENCE [LARGE SCALE GENOMIC DNA]</scope>
    <source>
        <strain evidence="3">HYR1</strain>
    </source>
</reference>
<evidence type="ECO:0000259" key="2">
    <source>
        <dbReference type="Pfam" id="PF21002"/>
    </source>
</evidence>
<gene>
    <name evidence="3" type="ORF">BpHYR1_048579</name>
</gene>
<evidence type="ECO:0000256" key="1">
    <source>
        <dbReference type="SAM" id="Phobius"/>
    </source>
</evidence>
<dbReference type="EMBL" id="REGN01002134">
    <property type="protein sequence ID" value="RNA30055.1"/>
    <property type="molecule type" value="Genomic_DNA"/>
</dbReference>
<keyword evidence="1" id="KW-1133">Transmembrane helix</keyword>
<accession>A0A3M7S358</accession>
<dbReference type="STRING" id="10195.A0A3M7S358"/>
<feature type="domain" description="Transmembrane protein 106 N-terminal" evidence="2">
    <location>
        <begin position="40"/>
        <end position="74"/>
    </location>
</feature>
<dbReference type="PANTHER" id="PTHR28556:SF4">
    <property type="entry name" value="TRANSMEMBRANE PROTEIN 106A"/>
    <property type="match status" value="1"/>
</dbReference>
<feature type="transmembrane region" description="Helical" evidence="1">
    <location>
        <begin position="74"/>
        <end position="97"/>
    </location>
</feature>
<protein>
    <submittedName>
        <fullName evidence="3">Transmembrane protein-like</fullName>
    </submittedName>
</protein>
<sequence length="247" mass="28605">MVEENLRSDNSRSGLLDLDRESCQEPCKSNYKTFLNREKKCPTCKGTGKIYQEEENKLVALIPVSDNRLKPKRIWLWMLLTLSICIVIVILLVFWLSPRKIIISAVKSDVYPYNFTLITDKNSTTLGIILEFEEVFRIKNENYFSVSLKNLSLQLNRNSHITLPKISYTKDFVLPSRANVDFSVFVKYIMYSLNDPYAGLCITGVLNNLFCLISSSFTFSTLWDSSMLQDTSRIQYIYCSNKTLSRY</sequence>
<organism evidence="3 4">
    <name type="scientific">Brachionus plicatilis</name>
    <name type="common">Marine rotifer</name>
    <name type="synonym">Brachionus muelleri</name>
    <dbReference type="NCBI Taxonomy" id="10195"/>
    <lineage>
        <taxon>Eukaryota</taxon>
        <taxon>Metazoa</taxon>
        <taxon>Spiralia</taxon>
        <taxon>Gnathifera</taxon>
        <taxon>Rotifera</taxon>
        <taxon>Eurotatoria</taxon>
        <taxon>Monogononta</taxon>
        <taxon>Pseudotrocha</taxon>
        <taxon>Ploima</taxon>
        <taxon>Brachionidae</taxon>
        <taxon>Brachionus</taxon>
    </lineage>
</organism>
<dbReference type="AlphaFoldDB" id="A0A3M7S358"/>
<keyword evidence="4" id="KW-1185">Reference proteome</keyword>
<dbReference type="OrthoDB" id="508875at2759"/>
<feature type="transmembrane region" description="Helical" evidence="1">
    <location>
        <begin position="197"/>
        <end position="219"/>
    </location>
</feature>
<dbReference type="Proteomes" id="UP000276133">
    <property type="component" value="Unassembled WGS sequence"/>
</dbReference>
<dbReference type="InterPro" id="IPR048511">
    <property type="entry name" value="TMEM106_N"/>
</dbReference>
<dbReference type="InterPro" id="IPR009790">
    <property type="entry name" value="TMEM106"/>
</dbReference>
<keyword evidence="1 3" id="KW-0812">Transmembrane</keyword>